<evidence type="ECO:0000313" key="7">
    <source>
        <dbReference type="Proteomes" id="UP001370490"/>
    </source>
</evidence>
<dbReference type="AlphaFoldDB" id="A0AAN8ZEQ3"/>
<evidence type="ECO:0000256" key="4">
    <source>
        <dbReference type="ARBA" id="ARBA00023002"/>
    </source>
</evidence>
<dbReference type="EMBL" id="JBAMMX010000006">
    <property type="protein sequence ID" value="KAK6938069.1"/>
    <property type="molecule type" value="Genomic_DNA"/>
</dbReference>
<comment type="caution">
    <text evidence="6">The sequence shown here is derived from an EMBL/GenBank/DDBJ whole genome shotgun (WGS) entry which is preliminary data.</text>
</comment>
<dbReference type="Pfam" id="PF00667">
    <property type="entry name" value="FAD_binding_1"/>
    <property type="match status" value="1"/>
</dbReference>
<protein>
    <submittedName>
        <fullName evidence="6">Sulfite reductase [NADPH] flavoprotein alpha-component-like, FAD-binding</fullName>
    </submittedName>
</protein>
<dbReference type="GO" id="GO:0003958">
    <property type="term" value="F:NADPH-hemoprotein reductase activity"/>
    <property type="evidence" value="ECO:0007669"/>
    <property type="project" value="TreeGrafter"/>
</dbReference>
<reference evidence="6 7" key="1">
    <citation type="submission" date="2023-12" db="EMBL/GenBank/DDBJ databases">
        <title>A high-quality genome assembly for Dillenia turbinata (Dilleniales).</title>
        <authorList>
            <person name="Chanderbali A."/>
        </authorList>
    </citation>
    <scope>NUCLEOTIDE SEQUENCE [LARGE SCALE GENOMIC DNA]</scope>
    <source>
        <strain evidence="6">LSX21</strain>
        <tissue evidence="6">Leaf</tissue>
    </source>
</reference>
<dbReference type="SUPFAM" id="SSF63380">
    <property type="entry name" value="Riboflavin synthase domain-like"/>
    <property type="match status" value="1"/>
</dbReference>
<sequence>MTHLQRLLVTETVKGKPWTLTTCRRNTNRKGLFSIRTTKVLDQLQLRLKDSLVKHWLEYHYKHTRGRGGTSNAGNVGLELGLVVPIICVRAGQEQEAGEWVDIMTLGIGRLTAIPEYRVVIHDPTVTACSEKFSSMTNGNASFDIHHPCRANVAVQKELHKRESDRSCIHLEFDISGTGIIYEAGDHVGVYAENSHETVEEAGKLLDLPLDLLFSLHTDKEDGTPLGGSLQPAFPGPCSLRSALACYANILNPPRKAALVALAAHTTDPNEAARLKLLSSPEGKLMGREAGPCLHQINYHLFFPCAY</sequence>
<dbReference type="Gene3D" id="1.20.990.10">
    <property type="entry name" value="NADPH-cytochrome p450 Reductase, Chain A, domain 3"/>
    <property type="match status" value="1"/>
</dbReference>
<dbReference type="InterPro" id="IPR023173">
    <property type="entry name" value="NADPH_Cyt_P450_Rdtase_alpha"/>
</dbReference>
<keyword evidence="3" id="KW-0274">FAD</keyword>
<evidence type="ECO:0000256" key="3">
    <source>
        <dbReference type="ARBA" id="ARBA00022827"/>
    </source>
</evidence>
<dbReference type="Gene3D" id="2.40.30.10">
    <property type="entry name" value="Translation factors"/>
    <property type="match status" value="1"/>
</dbReference>
<dbReference type="InterPro" id="IPR003097">
    <property type="entry name" value="CysJ-like_FAD-binding"/>
</dbReference>
<keyword evidence="7" id="KW-1185">Reference proteome</keyword>
<keyword evidence="4" id="KW-0560">Oxidoreductase</keyword>
<dbReference type="GO" id="GO:0005829">
    <property type="term" value="C:cytosol"/>
    <property type="evidence" value="ECO:0007669"/>
    <property type="project" value="TreeGrafter"/>
</dbReference>
<evidence type="ECO:0000256" key="1">
    <source>
        <dbReference type="ARBA" id="ARBA00001974"/>
    </source>
</evidence>
<evidence type="ECO:0000313" key="6">
    <source>
        <dbReference type="EMBL" id="KAK6938069.1"/>
    </source>
</evidence>
<gene>
    <name evidence="6" type="ORF">RJ641_031577</name>
</gene>
<evidence type="ECO:0000256" key="2">
    <source>
        <dbReference type="ARBA" id="ARBA00022630"/>
    </source>
</evidence>
<proteinExistence type="predicted"/>
<dbReference type="PANTHER" id="PTHR19384">
    <property type="entry name" value="NITRIC OXIDE SYNTHASE-RELATED"/>
    <property type="match status" value="1"/>
</dbReference>
<dbReference type="Proteomes" id="UP001370490">
    <property type="component" value="Unassembled WGS sequence"/>
</dbReference>
<dbReference type="GO" id="GO:0010181">
    <property type="term" value="F:FMN binding"/>
    <property type="evidence" value="ECO:0007669"/>
    <property type="project" value="TreeGrafter"/>
</dbReference>
<organism evidence="6 7">
    <name type="scientific">Dillenia turbinata</name>
    <dbReference type="NCBI Taxonomy" id="194707"/>
    <lineage>
        <taxon>Eukaryota</taxon>
        <taxon>Viridiplantae</taxon>
        <taxon>Streptophyta</taxon>
        <taxon>Embryophyta</taxon>
        <taxon>Tracheophyta</taxon>
        <taxon>Spermatophyta</taxon>
        <taxon>Magnoliopsida</taxon>
        <taxon>eudicotyledons</taxon>
        <taxon>Gunneridae</taxon>
        <taxon>Pentapetalae</taxon>
        <taxon>Dilleniales</taxon>
        <taxon>Dilleniaceae</taxon>
        <taxon>Dillenia</taxon>
    </lineage>
</organism>
<evidence type="ECO:0000259" key="5">
    <source>
        <dbReference type="Pfam" id="PF00667"/>
    </source>
</evidence>
<comment type="cofactor">
    <cofactor evidence="1">
        <name>FAD</name>
        <dbReference type="ChEBI" id="CHEBI:57692"/>
    </cofactor>
</comment>
<dbReference type="GO" id="GO:0050660">
    <property type="term" value="F:flavin adenine dinucleotide binding"/>
    <property type="evidence" value="ECO:0007669"/>
    <property type="project" value="TreeGrafter"/>
</dbReference>
<accession>A0AAN8ZEQ3</accession>
<dbReference type="InterPro" id="IPR017938">
    <property type="entry name" value="Riboflavin_synthase-like_b-brl"/>
</dbReference>
<feature type="domain" description="Sulfite reductase [NADPH] flavoprotein alpha-component-like FAD-binding" evidence="5">
    <location>
        <begin position="142"/>
        <end position="284"/>
    </location>
</feature>
<keyword evidence="2" id="KW-0285">Flavoprotein</keyword>
<name>A0AAN8ZEQ3_9MAGN</name>
<dbReference type="PANTHER" id="PTHR19384:SF111">
    <property type="entry name" value="NADPH--CYTOCHROME P450 REDUCTASE 1"/>
    <property type="match status" value="1"/>
</dbReference>